<reference evidence="1" key="1">
    <citation type="submission" date="2015-11" db="EMBL/GenBank/DDBJ databases">
        <authorList>
            <person name="Zhang Y."/>
            <person name="Guo Z."/>
        </authorList>
    </citation>
    <scope>NUCLEOTIDE SEQUENCE</scope>
    <source>
        <strain evidence="1">BN30871</strain>
    </source>
</reference>
<name>A0A0S4XKW6_9BACT</name>
<evidence type="ECO:0000313" key="1">
    <source>
        <dbReference type="EMBL" id="CUV64992.1"/>
    </source>
</evidence>
<gene>
    <name evidence="1" type="ORF">BN3087_150009</name>
</gene>
<proteinExistence type="predicted"/>
<organism evidence="1">
    <name type="scientific">Sulfurovum sp. enrichment culture clone C5</name>
    <dbReference type="NCBI Taxonomy" id="497650"/>
    <lineage>
        <taxon>Bacteria</taxon>
        <taxon>Pseudomonadati</taxon>
        <taxon>Campylobacterota</taxon>
        <taxon>Epsilonproteobacteria</taxon>
        <taxon>Campylobacterales</taxon>
        <taxon>Sulfurovaceae</taxon>
        <taxon>Sulfurovum</taxon>
        <taxon>environmental samples</taxon>
    </lineage>
</organism>
<dbReference type="AlphaFoldDB" id="A0A0S4XKW6"/>
<sequence>MSKIFVAKKYNKGLTMEERVVFNFNEIFKLYRNGKKIYGLCRHKAV</sequence>
<dbReference type="EMBL" id="FAXN01000013">
    <property type="protein sequence ID" value="CUV64992.1"/>
    <property type="molecule type" value="Genomic_DNA"/>
</dbReference>
<protein>
    <submittedName>
        <fullName evidence="1">Uncharacterized protein</fullName>
    </submittedName>
</protein>
<accession>A0A0S4XKW6</accession>